<dbReference type="RefSeq" id="WP_111595003.1">
    <property type="nucleotide sequence ID" value="NZ_QLMA01000010.1"/>
</dbReference>
<dbReference type="SUPFAM" id="SSF54593">
    <property type="entry name" value="Glyoxalase/Bleomycin resistance protein/Dihydroxybiphenyl dioxygenase"/>
    <property type="match status" value="1"/>
</dbReference>
<keyword evidence="6" id="KW-1185">Reference proteome</keyword>
<reference evidence="5 6" key="1">
    <citation type="submission" date="2018-06" db="EMBL/GenBank/DDBJ databases">
        <title>Genomic Encyclopedia of Archaeal and Bacterial Type Strains, Phase II (KMG-II): from individual species to whole genera.</title>
        <authorList>
            <person name="Goeker M."/>
        </authorList>
    </citation>
    <scope>NUCLEOTIDE SEQUENCE [LARGE SCALE GENOMIC DNA]</scope>
    <source>
        <strain evidence="5 6">DSM 29821</strain>
    </source>
</reference>
<sequence>MANKVIPVLRIFDVTKAMEFYKDWLGFQVDWEHRYEDNTPLYMQVSKDDIVLHLTEHHGDCCPGAKVFVETTGLKEYHQLLLDKNYKYNRPGLEVEPWDAISVTVHDPFGNKILFSESIKG</sequence>
<dbReference type="InterPro" id="IPR037523">
    <property type="entry name" value="VOC_core"/>
</dbReference>
<feature type="domain" description="VOC" evidence="4">
    <location>
        <begin position="1"/>
        <end position="118"/>
    </location>
</feature>
<organism evidence="5 6">
    <name type="scientific">Chitinophaga dinghuensis</name>
    <dbReference type="NCBI Taxonomy" id="1539050"/>
    <lineage>
        <taxon>Bacteria</taxon>
        <taxon>Pseudomonadati</taxon>
        <taxon>Bacteroidota</taxon>
        <taxon>Chitinophagia</taxon>
        <taxon>Chitinophagales</taxon>
        <taxon>Chitinophagaceae</taxon>
        <taxon>Chitinophaga</taxon>
    </lineage>
</organism>
<protein>
    <recommendedName>
        <fullName evidence="2">Bleomycin resistance protein</fullName>
    </recommendedName>
</protein>
<gene>
    <name evidence="5" type="ORF">CLV59_110147</name>
</gene>
<evidence type="ECO:0000259" key="4">
    <source>
        <dbReference type="PROSITE" id="PS51819"/>
    </source>
</evidence>
<name>A0A327VV59_9BACT</name>
<dbReference type="Gene3D" id="3.10.180.10">
    <property type="entry name" value="2,3-Dihydroxybiphenyl 1,2-Dioxygenase, domain 1"/>
    <property type="match status" value="1"/>
</dbReference>
<keyword evidence="3" id="KW-0046">Antibiotic resistance</keyword>
<dbReference type="EMBL" id="QLMA01000010">
    <property type="protein sequence ID" value="RAJ75101.1"/>
    <property type="molecule type" value="Genomic_DNA"/>
</dbReference>
<dbReference type="Pfam" id="PF19581">
    <property type="entry name" value="Glyoxalase_7"/>
    <property type="match status" value="1"/>
</dbReference>
<evidence type="ECO:0000313" key="5">
    <source>
        <dbReference type="EMBL" id="RAJ75101.1"/>
    </source>
</evidence>
<dbReference type="InterPro" id="IPR029068">
    <property type="entry name" value="Glyas_Bleomycin-R_OHBP_Dase"/>
</dbReference>
<dbReference type="InterPro" id="IPR000335">
    <property type="entry name" value="Bleomycin-R"/>
</dbReference>
<accession>A0A327VV59</accession>
<dbReference type="CDD" id="cd08349">
    <property type="entry name" value="BLMA_like"/>
    <property type="match status" value="1"/>
</dbReference>
<comment type="similarity">
    <text evidence="1">Belongs to the bleomycin resistance protein family.</text>
</comment>
<evidence type="ECO:0000313" key="6">
    <source>
        <dbReference type="Proteomes" id="UP000249819"/>
    </source>
</evidence>
<evidence type="ECO:0000256" key="1">
    <source>
        <dbReference type="ARBA" id="ARBA00011051"/>
    </source>
</evidence>
<dbReference type="Proteomes" id="UP000249819">
    <property type="component" value="Unassembled WGS sequence"/>
</dbReference>
<dbReference type="GO" id="GO:0046677">
    <property type="term" value="P:response to antibiotic"/>
    <property type="evidence" value="ECO:0007669"/>
    <property type="project" value="UniProtKB-KW"/>
</dbReference>
<evidence type="ECO:0000256" key="3">
    <source>
        <dbReference type="ARBA" id="ARBA00023251"/>
    </source>
</evidence>
<dbReference type="PROSITE" id="PS51819">
    <property type="entry name" value="VOC"/>
    <property type="match status" value="1"/>
</dbReference>
<proteinExistence type="inferred from homology"/>
<dbReference type="AlphaFoldDB" id="A0A327VV59"/>
<evidence type="ECO:0000256" key="2">
    <source>
        <dbReference type="ARBA" id="ARBA00021572"/>
    </source>
</evidence>
<comment type="caution">
    <text evidence="5">The sequence shown here is derived from an EMBL/GenBank/DDBJ whole genome shotgun (WGS) entry which is preliminary data.</text>
</comment>
<dbReference type="OrthoDB" id="9803104at2"/>